<dbReference type="OrthoDB" id="9791752at2"/>
<comment type="function">
    <text evidence="4">May be an activator protein for the gylABX operon.</text>
</comment>
<dbReference type="PANTHER" id="PTHR30136:SF24">
    <property type="entry name" value="HTH-TYPE TRANSCRIPTIONAL REPRESSOR ALLR"/>
    <property type="match status" value="1"/>
</dbReference>
<dbReference type="GO" id="GO:0003700">
    <property type="term" value="F:DNA-binding transcription factor activity"/>
    <property type="evidence" value="ECO:0007669"/>
    <property type="project" value="TreeGrafter"/>
</dbReference>
<protein>
    <recommendedName>
        <fullName evidence="5">Glycerol operon regulatory protein</fullName>
    </recommendedName>
</protein>
<evidence type="ECO:0000313" key="9">
    <source>
        <dbReference type="Proteomes" id="UP000220527"/>
    </source>
</evidence>
<evidence type="ECO:0000256" key="5">
    <source>
        <dbReference type="ARBA" id="ARBA00070406"/>
    </source>
</evidence>
<dbReference type="Proteomes" id="UP000220527">
    <property type="component" value="Unassembled WGS sequence"/>
</dbReference>
<dbReference type="GO" id="GO:0003677">
    <property type="term" value="F:DNA binding"/>
    <property type="evidence" value="ECO:0007669"/>
    <property type="project" value="UniProtKB-KW"/>
</dbReference>
<feature type="domain" description="IclR-ED" evidence="7">
    <location>
        <begin position="72"/>
        <end position="257"/>
    </location>
</feature>
<feature type="domain" description="HTH iclR-type" evidence="6">
    <location>
        <begin position="9"/>
        <end position="71"/>
    </location>
</feature>
<dbReference type="AlphaFoldDB" id="A0A2A6RPI3"/>
<evidence type="ECO:0000259" key="7">
    <source>
        <dbReference type="PROSITE" id="PS51078"/>
    </source>
</evidence>
<dbReference type="PANTHER" id="PTHR30136">
    <property type="entry name" value="HELIX-TURN-HELIX TRANSCRIPTIONAL REGULATOR, ICLR FAMILY"/>
    <property type="match status" value="1"/>
</dbReference>
<keyword evidence="2" id="KW-0238">DNA-binding</keyword>
<dbReference type="Gene3D" id="3.30.450.40">
    <property type="match status" value="1"/>
</dbReference>
<dbReference type="InterPro" id="IPR029016">
    <property type="entry name" value="GAF-like_dom_sf"/>
</dbReference>
<organism evidence="8 9">
    <name type="scientific">Candidatus Viridilinea mediisalina</name>
    <dbReference type="NCBI Taxonomy" id="2024553"/>
    <lineage>
        <taxon>Bacteria</taxon>
        <taxon>Bacillati</taxon>
        <taxon>Chloroflexota</taxon>
        <taxon>Chloroflexia</taxon>
        <taxon>Chloroflexales</taxon>
        <taxon>Chloroflexineae</taxon>
        <taxon>Oscillochloridaceae</taxon>
        <taxon>Candidatus Viridilinea</taxon>
    </lineage>
</organism>
<dbReference type="PROSITE" id="PS51078">
    <property type="entry name" value="ICLR_ED"/>
    <property type="match status" value="1"/>
</dbReference>
<dbReference type="Gene3D" id="1.10.10.10">
    <property type="entry name" value="Winged helix-like DNA-binding domain superfamily/Winged helix DNA-binding domain"/>
    <property type="match status" value="1"/>
</dbReference>
<dbReference type="InterPro" id="IPR050707">
    <property type="entry name" value="HTH_MetabolicPath_Reg"/>
</dbReference>
<evidence type="ECO:0000256" key="1">
    <source>
        <dbReference type="ARBA" id="ARBA00023015"/>
    </source>
</evidence>
<evidence type="ECO:0000256" key="2">
    <source>
        <dbReference type="ARBA" id="ARBA00023125"/>
    </source>
</evidence>
<sequence>MRWKPRPMVQSLDRAFDVLETLAASSDDLPLSQITERTGLPLGTVHRLLSALIARGYAAQNPETRLYGPGPGLLEVAARAAMSRRFDLVRIARPWLQELTATTDETSNLLTLHGDEGVYSEQVASPRLVRMFTEVGQRVPLYCTGGGKAILSGLPPDQLDAYLSRVELRMWTAKTLTSPQLLLRELALCRERGFALDDEEREVGVCCVAAPIFDRFGRCIAALSISGPSTRMSLERAISLGALVRQIADTCSSQLGLAPIPCK</sequence>
<evidence type="ECO:0000313" key="8">
    <source>
        <dbReference type="EMBL" id="PDW04962.1"/>
    </source>
</evidence>
<dbReference type="FunFam" id="1.10.10.10:FF:000056">
    <property type="entry name" value="IclR family transcriptional regulator"/>
    <property type="match status" value="1"/>
</dbReference>
<keyword evidence="1" id="KW-0805">Transcription regulation</keyword>
<evidence type="ECO:0000259" key="6">
    <source>
        <dbReference type="PROSITE" id="PS51077"/>
    </source>
</evidence>
<dbReference type="InterPro" id="IPR036390">
    <property type="entry name" value="WH_DNA-bd_sf"/>
</dbReference>
<gene>
    <name evidence="8" type="ORF">CJ255_00865</name>
</gene>
<reference evidence="9" key="1">
    <citation type="submission" date="2017-08" db="EMBL/GenBank/DDBJ databases">
        <authorList>
            <person name="Grouzdev D.S."/>
            <person name="Gaisin V.A."/>
            <person name="Rysina M.S."/>
            <person name="Gorlenko V.M."/>
        </authorList>
    </citation>
    <scope>NUCLEOTIDE SEQUENCE [LARGE SCALE GENOMIC DNA]</scope>
    <source>
        <strain evidence="9">Kir15-3F</strain>
    </source>
</reference>
<dbReference type="InterPro" id="IPR014757">
    <property type="entry name" value="Tscrpt_reg_IclR_C"/>
</dbReference>
<evidence type="ECO:0000256" key="4">
    <source>
        <dbReference type="ARBA" id="ARBA00058938"/>
    </source>
</evidence>
<dbReference type="SUPFAM" id="SSF46785">
    <property type="entry name" value="Winged helix' DNA-binding domain"/>
    <property type="match status" value="1"/>
</dbReference>
<accession>A0A2A6RPI3</accession>
<dbReference type="SUPFAM" id="SSF55781">
    <property type="entry name" value="GAF domain-like"/>
    <property type="match status" value="1"/>
</dbReference>
<dbReference type="Pfam" id="PF09339">
    <property type="entry name" value="HTH_IclR"/>
    <property type="match status" value="1"/>
</dbReference>
<keyword evidence="3" id="KW-0804">Transcription</keyword>
<keyword evidence="9" id="KW-1185">Reference proteome</keyword>
<dbReference type="Pfam" id="PF01614">
    <property type="entry name" value="IclR_C"/>
    <property type="match status" value="1"/>
</dbReference>
<proteinExistence type="predicted"/>
<dbReference type="InterPro" id="IPR005471">
    <property type="entry name" value="Tscrpt_reg_IclR_N"/>
</dbReference>
<dbReference type="SMART" id="SM00346">
    <property type="entry name" value="HTH_ICLR"/>
    <property type="match status" value="1"/>
</dbReference>
<dbReference type="GO" id="GO:0045892">
    <property type="term" value="P:negative regulation of DNA-templated transcription"/>
    <property type="evidence" value="ECO:0007669"/>
    <property type="project" value="TreeGrafter"/>
</dbReference>
<dbReference type="EMBL" id="NQWI01000002">
    <property type="protein sequence ID" value="PDW04962.1"/>
    <property type="molecule type" value="Genomic_DNA"/>
</dbReference>
<comment type="caution">
    <text evidence="8">The sequence shown here is derived from an EMBL/GenBank/DDBJ whole genome shotgun (WGS) entry which is preliminary data.</text>
</comment>
<dbReference type="InterPro" id="IPR036388">
    <property type="entry name" value="WH-like_DNA-bd_sf"/>
</dbReference>
<name>A0A2A6RPI3_9CHLR</name>
<evidence type="ECO:0000256" key="3">
    <source>
        <dbReference type="ARBA" id="ARBA00023163"/>
    </source>
</evidence>
<dbReference type="PROSITE" id="PS51077">
    <property type="entry name" value="HTH_ICLR"/>
    <property type="match status" value="1"/>
</dbReference>